<dbReference type="InterPro" id="IPR011009">
    <property type="entry name" value="Kinase-like_dom_sf"/>
</dbReference>
<protein>
    <recommendedName>
        <fullName evidence="1">non-specific serine/threonine protein kinase</fullName>
        <ecNumber evidence="1">2.7.11.1</ecNumber>
    </recommendedName>
</protein>
<dbReference type="GO" id="GO:0005524">
    <property type="term" value="F:ATP binding"/>
    <property type="evidence" value="ECO:0007669"/>
    <property type="project" value="InterPro"/>
</dbReference>
<dbReference type="InterPro" id="IPR000719">
    <property type="entry name" value="Prot_kinase_dom"/>
</dbReference>
<keyword evidence="11" id="KW-1185">Reference proteome</keyword>
<comment type="catalytic activity">
    <reaction evidence="8">
        <text>L-seryl-[protein] + ATP = O-phospho-L-seryl-[protein] + ADP + H(+)</text>
        <dbReference type="Rhea" id="RHEA:17989"/>
        <dbReference type="Rhea" id="RHEA-COMP:9863"/>
        <dbReference type="Rhea" id="RHEA-COMP:11604"/>
        <dbReference type="ChEBI" id="CHEBI:15378"/>
        <dbReference type="ChEBI" id="CHEBI:29999"/>
        <dbReference type="ChEBI" id="CHEBI:30616"/>
        <dbReference type="ChEBI" id="CHEBI:83421"/>
        <dbReference type="ChEBI" id="CHEBI:456216"/>
        <dbReference type="EC" id="2.7.11.1"/>
    </reaction>
</comment>
<dbReference type="EMBL" id="CAJVPI010003009">
    <property type="protein sequence ID" value="CAG8652901.1"/>
    <property type="molecule type" value="Genomic_DNA"/>
</dbReference>
<dbReference type="GO" id="GO:0004672">
    <property type="term" value="F:protein kinase activity"/>
    <property type="evidence" value="ECO:0007669"/>
    <property type="project" value="InterPro"/>
</dbReference>
<dbReference type="OrthoDB" id="2320506at2759"/>
<keyword evidence="4" id="KW-0547">Nucleotide-binding</keyword>
<feature type="non-terminal residue" evidence="10">
    <location>
        <position position="433"/>
    </location>
</feature>
<accession>A0A9N9DU28</accession>
<evidence type="ECO:0000313" key="11">
    <source>
        <dbReference type="Proteomes" id="UP000789739"/>
    </source>
</evidence>
<keyword evidence="6" id="KW-0067">ATP-binding</keyword>
<dbReference type="Proteomes" id="UP000789739">
    <property type="component" value="Unassembled WGS sequence"/>
</dbReference>
<evidence type="ECO:0000313" key="10">
    <source>
        <dbReference type="EMBL" id="CAG8652901.1"/>
    </source>
</evidence>
<comment type="catalytic activity">
    <reaction evidence="7">
        <text>L-threonyl-[protein] + ATP = O-phospho-L-threonyl-[protein] + ADP + H(+)</text>
        <dbReference type="Rhea" id="RHEA:46608"/>
        <dbReference type="Rhea" id="RHEA-COMP:11060"/>
        <dbReference type="Rhea" id="RHEA-COMP:11605"/>
        <dbReference type="ChEBI" id="CHEBI:15378"/>
        <dbReference type="ChEBI" id="CHEBI:30013"/>
        <dbReference type="ChEBI" id="CHEBI:30616"/>
        <dbReference type="ChEBI" id="CHEBI:61977"/>
        <dbReference type="ChEBI" id="CHEBI:456216"/>
        <dbReference type="EC" id="2.7.11.1"/>
    </reaction>
</comment>
<comment type="caution">
    <text evidence="10">The sequence shown here is derived from an EMBL/GenBank/DDBJ whole genome shotgun (WGS) entry which is preliminary data.</text>
</comment>
<evidence type="ECO:0000256" key="3">
    <source>
        <dbReference type="ARBA" id="ARBA00022679"/>
    </source>
</evidence>
<dbReference type="Pfam" id="PF20713">
    <property type="entry name" value="DUF6826"/>
    <property type="match status" value="1"/>
</dbReference>
<dbReference type="Pfam" id="PF01163">
    <property type="entry name" value="RIO1"/>
    <property type="match status" value="1"/>
</dbReference>
<organism evidence="10 11">
    <name type="scientific">Paraglomus brasilianum</name>
    <dbReference type="NCBI Taxonomy" id="144538"/>
    <lineage>
        <taxon>Eukaryota</taxon>
        <taxon>Fungi</taxon>
        <taxon>Fungi incertae sedis</taxon>
        <taxon>Mucoromycota</taxon>
        <taxon>Glomeromycotina</taxon>
        <taxon>Glomeromycetes</taxon>
        <taxon>Paraglomerales</taxon>
        <taxon>Paraglomeraceae</taxon>
        <taxon>Paraglomus</taxon>
    </lineage>
</organism>
<proteinExistence type="predicted"/>
<evidence type="ECO:0000256" key="5">
    <source>
        <dbReference type="ARBA" id="ARBA00022777"/>
    </source>
</evidence>
<feature type="domain" description="Protein kinase" evidence="9">
    <location>
        <begin position="218"/>
        <end position="433"/>
    </location>
</feature>
<evidence type="ECO:0000256" key="2">
    <source>
        <dbReference type="ARBA" id="ARBA00022527"/>
    </source>
</evidence>
<dbReference type="InterPro" id="IPR008266">
    <property type="entry name" value="Tyr_kinase_AS"/>
</dbReference>
<dbReference type="PROSITE" id="PS00109">
    <property type="entry name" value="PROTEIN_KINASE_TYR"/>
    <property type="match status" value="1"/>
</dbReference>
<evidence type="ECO:0000256" key="4">
    <source>
        <dbReference type="ARBA" id="ARBA00022741"/>
    </source>
</evidence>
<dbReference type="PROSITE" id="PS50011">
    <property type="entry name" value="PROTEIN_KINASE_DOM"/>
    <property type="match status" value="1"/>
</dbReference>
<name>A0A9N9DU28_9GLOM</name>
<evidence type="ECO:0000256" key="1">
    <source>
        <dbReference type="ARBA" id="ARBA00012513"/>
    </source>
</evidence>
<reference evidence="10" key="1">
    <citation type="submission" date="2021-06" db="EMBL/GenBank/DDBJ databases">
        <authorList>
            <person name="Kallberg Y."/>
            <person name="Tangrot J."/>
            <person name="Rosling A."/>
        </authorList>
    </citation>
    <scope>NUCLEOTIDE SEQUENCE</scope>
    <source>
        <strain evidence="10">BR232B</strain>
    </source>
</reference>
<evidence type="ECO:0000256" key="7">
    <source>
        <dbReference type="ARBA" id="ARBA00047899"/>
    </source>
</evidence>
<keyword evidence="3" id="KW-0808">Transferase</keyword>
<dbReference type="Gene3D" id="1.10.510.10">
    <property type="entry name" value="Transferase(Phosphotransferase) domain 1"/>
    <property type="match status" value="1"/>
</dbReference>
<keyword evidence="2" id="KW-0723">Serine/threonine-protein kinase</keyword>
<dbReference type="EC" id="2.7.11.1" evidence="1"/>
<evidence type="ECO:0000259" key="9">
    <source>
        <dbReference type="PROSITE" id="PS50011"/>
    </source>
</evidence>
<gene>
    <name evidence="10" type="ORF">PBRASI_LOCUS10357</name>
</gene>
<evidence type="ECO:0000256" key="8">
    <source>
        <dbReference type="ARBA" id="ARBA00048679"/>
    </source>
</evidence>
<keyword evidence="5" id="KW-0418">Kinase</keyword>
<dbReference type="AlphaFoldDB" id="A0A9N9DU28"/>
<dbReference type="InterPro" id="IPR049229">
    <property type="entry name" value="DUF6826"/>
</dbReference>
<dbReference type="InterPro" id="IPR018934">
    <property type="entry name" value="RIO_dom"/>
</dbReference>
<evidence type="ECO:0000256" key="6">
    <source>
        <dbReference type="ARBA" id="ARBA00022840"/>
    </source>
</evidence>
<sequence length="433" mass="49573">MSGAKHQLDADILQQIRREVKKVHLMTDKWYSCPATQTATEHGNVVKEEANHMSFPFPLTRHKHTKWGSSGKFRNPPTGSEEELQQHFIRECGYVPNTKLEIKDTHLTPLLSSRKPDFVFIEKGAITDALNVVALGEIRKKHGHQFSAADYGHAASFGEKLLQMQPQRNFAFVFLTDCQEIVLIKVSKQGDWYTYGYTKQEKLPYTGKSPPTGWRQLITFLEAHLKSRTSVVYFAKLDNENVAVKVAKNDSYAECFACEQKVLKELSCLNSAHIPQLRASSPGVLVIYPFCEYEISNLKRDDIKAVISTLQKVHESCGLIHRDIRKYNLLCNEDGKLILTDWGYCVEKNADAPFSGAIECMPDSVLHSLKENQAIDYDFQIDLVSFVRSFYLMIHQPELERLSFNANIKKYAADYYDFGHHMERWAFGMKSMN</sequence>
<dbReference type="SUPFAM" id="SSF56112">
    <property type="entry name" value="Protein kinase-like (PK-like)"/>
    <property type="match status" value="1"/>
</dbReference>